<dbReference type="AlphaFoldDB" id="A0A7L9RTS7"/>
<dbReference type="EMBL" id="CP054719">
    <property type="protein sequence ID" value="QOL19778.1"/>
    <property type="molecule type" value="Genomic_DNA"/>
</dbReference>
<evidence type="ECO:0000256" key="1">
    <source>
        <dbReference type="ARBA" id="ARBA00009990"/>
    </source>
</evidence>
<dbReference type="InterPro" id="IPR035958">
    <property type="entry name" value="SecB-like_sf"/>
</dbReference>
<comment type="similarity">
    <text evidence="1 6">Belongs to the SecB family.</text>
</comment>
<dbReference type="HAMAP" id="MF_00821">
    <property type="entry name" value="SecB"/>
    <property type="match status" value="1"/>
</dbReference>
<dbReference type="RefSeq" id="WP_350332520.1">
    <property type="nucleotide sequence ID" value="NZ_CP054719.1"/>
</dbReference>
<name>A0A7L9RTS7_9PROT</name>
<comment type="subcellular location">
    <subcellularLocation>
        <location evidence="6">Cytoplasm</location>
    </subcellularLocation>
</comment>
<evidence type="ECO:0000256" key="3">
    <source>
        <dbReference type="ARBA" id="ARBA00022927"/>
    </source>
</evidence>
<dbReference type="SUPFAM" id="SSF54611">
    <property type="entry name" value="SecB-like"/>
    <property type="match status" value="1"/>
</dbReference>
<keyword evidence="8" id="KW-1185">Reference proteome</keyword>
<evidence type="ECO:0000256" key="4">
    <source>
        <dbReference type="ARBA" id="ARBA00023010"/>
    </source>
</evidence>
<dbReference type="NCBIfam" id="NF004392">
    <property type="entry name" value="PRK05751.1-3"/>
    <property type="match status" value="1"/>
</dbReference>
<evidence type="ECO:0000256" key="2">
    <source>
        <dbReference type="ARBA" id="ARBA00022448"/>
    </source>
</evidence>
<evidence type="ECO:0000313" key="8">
    <source>
        <dbReference type="Proteomes" id="UP000594001"/>
    </source>
</evidence>
<keyword evidence="4 6" id="KW-0811">Translocation</keyword>
<dbReference type="PANTHER" id="PTHR36918:SF1">
    <property type="entry name" value="PROTEIN-EXPORT PROTEIN SECB"/>
    <property type="match status" value="1"/>
</dbReference>
<keyword evidence="2 6" id="KW-0813">Transport</keyword>
<dbReference type="GO" id="GO:0015031">
    <property type="term" value="P:protein transport"/>
    <property type="evidence" value="ECO:0007669"/>
    <property type="project" value="UniProtKB-UniRule"/>
</dbReference>
<dbReference type="KEGG" id="pbal:CPBP_00546"/>
<protein>
    <recommendedName>
        <fullName evidence="6">Protein-export protein SecB</fullName>
    </recommendedName>
</protein>
<accession>A0A7L9RTS7</accession>
<reference evidence="7 8" key="1">
    <citation type="submission" date="2020-06" db="EMBL/GenBank/DDBJ databases">
        <title>The endosymbiont of the kinetoplastid Bodo saltans is a Paracaedibacter-like alpha-proteobacterium possessing a putative toxin-antitoxin system.</title>
        <authorList>
            <person name="Midha S."/>
            <person name="Rigden D.J."/>
            <person name="Siozios S."/>
            <person name="Hurst G.D.D."/>
            <person name="Jackson A.P."/>
        </authorList>
    </citation>
    <scope>NUCLEOTIDE SEQUENCE [LARGE SCALE GENOMIC DNA]</scope>
    <source>
        <strain evidence="7">Lake Konstanz</strain>
    </source>
</reference>
<dbReference type="PANTHER" id="PTHR36918">
    <property type="match status" value="1"/>
</dbReference>
<evidence type="ECO:0000256" key="5">
    <source>
        <dbReference type="ARBA" id="ARBA00023186"/>
    </source>
</evidence>
<comment type="function">
    <text evidence="6">One of the proteins required for the normal export of preproteins out of the cell cytoplasm. It is a molecular chaperone that binds to a subset of precursor proteins, maintaining them in a translocation-competent state. It also specifically binds to its receptor SecA.</text>
</comment>
<dbReference type="NCBIfam" id="TIGR00809">
    <property type="entry name" value="secB"/>
    <property type="match status" value="1"/>
</dbReference>
<dbReference type="GO" id="GO:0005737">
    <property type="term" value="C:cytoplasm"/>
    <property type="evidence" value="ECO:0007669"/>
    <property type="project" value="UniProtKB-SubCell"/>
</dbReference>
<dbReference type="GO" id="GO:0051262">
    <property type="term" value="P:protein tetramerization"/>
    <property type="evidence" value="ECO:0007669"/>
    <property type="project" value="InterPro"/>
</dbReference>
<proteinExistence type="inferred from homology"/>
<dbReference type="Gene3D" id="3.10.420.10">
    <property type="entry name" value="SecB-like"/>
    <property type="match status" value="1"/>
</dbReference>
<dbReference type="Pfam" id="PF02556">
    <property type="entry name" value="SecB"/>
    <property type="match status" value="1"/>
</dbReference>
<gene>
    <name evidence="6 7" type="primary">secB</name>
    <name evidence="7" type="ORF">CPBP_00546</name>
</gene>
<sequence length="155" mass="17450">MSAEQTLMNMQLDVNAQFIKDLSFENPQILKMLQSGEALPEIDIKINVTHNSLETPDTHEVCLIVHAKGAKNGTEVFVLELNYAGIFTIKNIDEALLHPILMIECPRILFPYVRNIVSEVTRDGGYPPLLLKPVDFADLYRMRLEQMAAEPKGNA</sequence>
<dbReference type="InterPro" id="IPR003708">
    <property type="entry name" value="SecB"/>
</dbReference>
<organism evidence="7 8">
    <name type="scientific">Candidatus Bodocaedibacter vickermanii</name>
    <dbReference type="NCBI Taxonomy" id="2741701"/>
    <lineage>
        <taxon>Bacteria</taxon>
        <taxon>Pseudomonadati</taxon>
        <taxon>Pseudomonadota</taxon>
        <taxon>Alphaproteobacteria</taxon>
        <taxon>Holosporales</taxon>
        <taxon>Candidatus Paracaedibacteraceae</taxon>
        <taxon>Candidatus Bodocaedibacter</taxon>
    </lineage>
</organism>
<keyword evidence="3 6" id="KW-0653">Protein transport</keyword>
<evidence type="ECO:0000313" key="7">
    <source>
        <dbReference type="EMBL" id="QOL19778.1"/>
    </source>
</evidence>
<dbReference type="GO" id="GO:0006457">
    <property type="term" value="P:protein folding"/>
    <property type="evidence" value="ECO:0007669"/>
    <property type="project" value="UniProtKB-UniRule"/>
</dbReference>
<dbReference type="Proteomes" id="UP000594001">
    <property type="component" value="Chromosome"/>
</dbReference>
<dbReference type="GO" id="GO:0051082">
    <property type="term" value="F:unfolded protein binding"/>
    <property type="evidence" value="ECO:0007669"/>
    <property type="project" value="InterPro"/>
</dbReference>
<keyword evidence="6" id="KW-0963">Cytoplasm</keyword>
<evidence type="ECO:0000256" key="6">
    <source>
        <dbReference type="HAMAP-Rule" id="MF_00821"/>
    </source>
</evidence>
<keyword evidence="5 6" id="KW-0143">Chaperone</keyword>
<comment type="subunit">
    <text evidence="6">Homotetramer, a dimer of dimers. One homotetramer interacts with 1 SecA dimer.</text>
</comment>
<dbReference type="PRINTS" id="PR01594">
    <property type="entry name" value="SECBCHAPRONE"/>
</dbReference>